<reference evidence="1 2" key="1">
    <citation type="submission" date="2018-10" db="EMBL/GenBank/DDBJ databases">
        <authorList>
            <person name="Chen W.-M."/>
        </authorList>
    </citation>
    <scope>NUCLEOTIDE SEQUENCE [LARGE SCALE GENOMIC DNA]</scope>
    <source>
        <strain evidence="1 2">THS-13</strain>
    </source>
</reference>
<dbReference type="AlphaFoldDB" id="A0A3N0V5G5"/>
<keyword evidence="2" id="KW-1185">Reference proteome</keyword>
<sequence length="484" mass="53055">MSGLRFDDFRLTCRNGFGDGWNHYAHSMAVFRGRVYVGTMRGSFAALKIGAPAPDLKPWPIDSPADLYSIDRRAEIWEYTPETETWLRVYRSPEVVGVNGRAGIPSYIGYRGMTVFQGASDSAPCLYVSTWSPHLAHSPDVLRSEDGRHFAPVVRPPFGPSVRACRTIQPFDGRVHLSPTASGTAKGFVQDIGSEAVIYASDDLAQGGWTPSNPEGFGNPDNATIFEMAVYDGHLYGGTVNAATGGELWKTRGGQPPYTWTKVFDRGAGRGLHNEVIGAMCEFKGALYVGCGIINGGYHRAHRIGPAAAELLRVWPDDSYEVIVGESRITEQGAKVPLSGYSAGFDNLFNGYIWRMAVHEDHLYAGTMSWASLLPYLPLHRWPATVAGLVRHWGLERLSERGGCQLWRSADGVHWQPVTRDGFGNKFNWGIRTFGSTPQGLFVGTANPFGPRVAVQRNGAWEYRDNPRGGCEVWLGQNPPGAAT</sequence>
<dbReference type="RefSeq" id="WP_123212548.1">
    <property type="nucleotide sequence ID" value="NZ_RJVO01000007.1"/>
</dbReference>
<comment type="caution">
    <text evidence="1">The sequence shown here is derived from an EMBL/GenBank/DDBJ whole genome shotgun (WGS) entry which is preliminary data.</text>
</comment>
<accession>A0A3N0V5G5</accession>
<dbReference type="InParanoid" id="A0A3N0V5G5"/>
<evidence type="ECO:0000313" key="2">
    <source>
        <dbReference type="Proteomes" id="UP000282106"/>
    </source>
</evidence>
<dbReference type="EMBL" id="RJVO01000007">
    <property type="protein sequence ID" value="ROH87824.1"/>
    <property type="molecule type" value="Genomic_DNA"/>
</dbReference>
<protein>
    <submittedName>
        <fullName evidence="1">Uncharacterized protein</fullName>
    </submittedName>
</protein>
<proteinExistence type="predicted"/>
<organism evidence="1 2">
    <name type="scientific">Stagnimonas aquatica</name>
    <dbReference type="NCBI Taxonomy" id="2689987"/>
    <lineage>
        <taxon>Bacteria</taxon>
        <taxon>Pseudomonadati</taxon>
        <taxon>Pseudomonadota</taxon>
        <taxon>Gammaproteobacteria</taxon>
        <taxon>Nevskiales</taxon>
        <taxon>Nevskiaceae</taxon>
        <taxon>Stagnimonas</taxon>
    </lineage>
</organism>
<name>A0A3N0V5G5_9GAMM</name>
<gene>
    <name evidence="1" type="ORF">ED208_14010</name>
</gene>
<evidence type="ECO:0000313" key="1">
    <source>
        <dbReference type="EMBL" id="ROH87824.1"/>
    </source>
</evidence>
<dbReference type="Proteomes" id="UP000282106">
    <property type="component" value="Unassembled WGS sequence"/>
</dbReference>